<dbReference type="EMBL" id="NBNE01003935">
    <property type="protein sequence ID" value="OWZ06499.1"/>
    <property type="molecule type" value="Genomic_DNA"/>
</dbReference>
<dbReference type="GO" id="GO:0003676">
    <property type="term" value="F:nucleic acid binding"/>
    <property type="evidence" value="ECO:0007669"/>
    <property type="project" value="InterPro"/>
</dbReference>
<feature type="domain" description="CCHC-type" evidence="3">
    <location>
        <begin position="123"/>
        <end position="137"/>
    </location>
</feature>
<dbReference type="OrthoDB" id="125567at2759"/>
<evidence type="ECO:0000256" key="2">
    <source>
        <dbReference type="SAM" id="MobiDB-lite"/>
    </source>
</evidence>
<protein>
    <recommendedName>
        <fullName evidence="3">CCHC-type domain-containing protein</fullName>
    </recommendedName>
</protein>
<feature type="region of interest" description="Disordered" evidence="2">
    <location>
        <begin position="140"/>
        <end position="233"/>
    </location>
</feature>
<dbReference type="Gene3D" id="4.10.60.10">
    <property type="entry name" value="Zinc finger, CCHC-type"/>
    <property type="match status" value="1"/>
</dbReference>
<reference evidence="5" key="1">
    <citation type="submission" date="2017-03" db="EMBL/GenBank/DDBJ databases">
        <title>Phytopthora megakarya and P. palmivora, two closely related causual agents of cacao black pod achieved similar genome size and gene model numbers by different mechanisms.</title>
        <authorList>
            <person name="Ali S."/>
            <person name="Shao J."/>
            <person name="Larry D.J."/>
            <person name="Kronmiller B."/>
            <person name="Shen D."/>
            <person name="Strem M.D."/>
            <person name="Melnick R.L."/>
            <person name="Guiltinan M.J."/>
            <person name="Tyler B.M."/>
            <person name="Meinhardt L.W."/>
            <person name="Bailey B.A."/>
        </authorList>
    </citation>
    <scope>NUCLEOTIDE SEQUENCE [LARGE SCALE GENOMIC DNA]</scope>
    <source>
        <strain evidence="5">zdho120</strain>
    </source>
</reference>
<sequence>MNPCDIWKELDQKFGLGDAGSVIMLRRQWERLTTLNWRNLGTLFSHLKQLRNDINRKMRGLAGKDMVTEAWLYMELLSPLQSEFWGGSISMTEEWFSVRDMGKSFAGKKRTQAESSETRSRHCFYCFDDGHWKKDCPTMAADRDPKRPGGKLFRSNIKTAPGAKKRRDMTVKKGSKSPTEKDTGNDDEEMTPVEKLATDNQLEADLKEADEFEFKERVPPSEGSQNEAPAVSGFLRVLSW</sequence>
<name>A0A225VN98_9STRA</name>
<proteinExistence type="predicted"/>
<dbReference type="PROSITE" id="PS50158">
    <property type="entry name" value="ZF_CCHC"/>
    <property type="match status" value="1"/>
</dbReference>
<evidence type="ECO:0000256" key="1">
    <source>
        <dbReference type="PROSITE-ProRule" id="PRU00047"/>
    </source>
</evidence>
<keyword evidence="5" id="KW-1185">Reference proteome</keyword>
<evidence type="ECO:0000313" key="4">
    <source>
        <dbReference type="EMBL" id="OWZ06499.1"/>
    </source>
</evidence>
<feature type="compositionally biased region" description="Basic and acidic residues" evidence="2">
    <location>
        <begin position="204"/>
        <end position="219"/>
    </location>
</feature>
<accession>A0A225VN98</accession>
<evidence type="ECO:0000313" key="5">
    <source>
        <dbReference type="Proteomes" id="UP000198211"/>
    </source>
</evidence>
<dbReference type="AlphaFoldDB" id="A0A225VN98"/>
<gene>
    <name evidence="4" type="ORF">PHMEG_00021240</name>
</gene>
<comment type="caution">
    <text evidence="4">The sequence shown here is derived from an EMBL/GenBank/DDBJ whole genome shotgun (WGS) entry which is preliminary data.</text>
</comment>
<keyword evidence="1" id="KW-0479">Metal-binding</keyword>
<organism evidence="4 5">
    <name type="scientific">Phytophthora megakarya</name>
    <dbReference type="NCBI Taxonomy" id="4795"/>
    <lineage>
        <taxon>Eukaryota</taxon>
        <taxon>Sar</taxon>
        <taxon>Stramenopiles</taxon>
        <taxon>Oomycota</taxon>
        <taxon>Peronosporomycetes</taxon>
        <taxon>Peronosporales</taxon>
        <taxon>Peronosporaceae</taxon>
        <taxon>Phytophthora</taxon>
    </lineage>
</organism>
<keyword evidence="1" id="KW-0863">Zinc-finger</keyword>
<dbReference type="SUPFAM" id="SSF57756">
    <property type="entry name" value="Retrovirus zinc finger-like domains"/>
    <property type="match status" value="1"/>
</dbReference>
<dbReference type="Proteomes" id="UP000198211">
    <property type="component" value="Unassembled WGS sequence"/>
</dbReference>
<dbReference type="GO" id="GO:0008270">
    <property type="term" value="F:zinc ion binding"/>
    <property type="evidence" value="ECO:0007669"/>
    <property type="project" value="UniProtKB-KW"/>
</dbReference>
<keyword evidence="1" id="KW-0862">Zinc</keyword>
<dbReference type="InterPro" id="IPR036875">
    <property type="entry name" value="Znf_CCHC_sf"/>
</dbReference>
<evidence type="ECO:0000259" key="3">
    <source>
        <dbReference type="PROSITE" id="PS50158"/>
    </source>
</evidence>
<dbReference type="InterPro" id="IPR001878">
    <property type="entry name" value="Znf_CCHC"/>
</dbReference>